<organism evidence="1">
    <name type="scientific">marine sediment metagenome</name>
    <dbReference type="NCBI Taxonomy" id="412755"/>
    <lineage>
        <taxon>unclassified sequences</taxon>
        <taxon>metagenomes</taxon>
        <taxon>ecological metagenomes</taxon>
    </lineage>
</organism>
<reference evidence="1" key="1">
    <citation type="journal article" date="2015" name="Nature">
        <title>Complex archaea that bridge the gap between prokaryotes and eukaryotes.</title>
        <authorList>
            <person name="Spang A."/>
            <person name="Saw J.H."/>
            <person name="Jorgensen S.L."/>
            <person name="Zaremba-Niedzwiedzka K."/>
            <person name="Martijn J."/>
            <person name="Lind A.E."/>
            <person name="van Eijk R."/>
            <person name="Schleper C."/>
            <person name="Guy L."/>
            <person name="Ettema T.J."/>
        </authorList>
    </citation>
    <scope>NUCLEOTIDE SEQUENCE</scope>
</reference>
<evidence type="ECO:0000313" key="1">
    <source>
        <dbReference type="EMBL" id="KKK74016.1"/>
    </source>
</evidence>
<accession>A0A0F9AP81</accession>
<comment type="caution">
    <text evidence="1">The sequence shown here is derived from an EMBL/GenBank/DDBJ whole genome shotgun (WGS) entry which is preliminary data.</text>
</comment>
<feature type="non-terminal residue" evidence="1">
    <location>
        <position position="1"/>
    </location>
</feature>
<proteinExistence type="predicted"/>
<dbReference type="AlphaFoldDB" id="A0A0F9AP81"/>
<name>A0A0F9AP81_9ZZZZ</name>
<protein>
    <submittedName>
        <fullName evidence="1">Uncharacterized protein</fullName>
    </submittedName>
</protein>
<gene>
    <name evidence="1" type="ORF">LCGC14_2888020</name>
</gene>
<dbReference type="EMBL" id="LAZR01056519">
    <property type="protein sequence ID" value="KKK74016.1"/>
    <property type="molecule type" value="Genomic_DNA"/>
</dbReference>
<sequence>NDLCKCQKISKSLFIQAQVECGEDKIMKLFGKTLDWFLDKEIAFTNTVSEGNSVMALSFSKIKQTIIYTMIVSGVSVGAEQGLGMEIFSQLPSWLEWLRHIAYFIIEKMIFILPALPTIEVIKDFFLGRWSRKVKYWHKKAAYLRAKGIDVLGKEQIDRTREMHIKICPDSKIPEEGYGHEYIKENKYTEEQ</sequence>